<evidence type="ECO:0000259" key="2">
    <source>
        <dbReference type="Pfam" id="PF00534"/>
    </source>
</evidence>
<sequence>MSNGIDLLMVDQVDPFTVAPNGIDTVIRGLIKYSASERIGIIGSTSSSAIRVGQWTCIEVEGRSVLFLAVSKGRSTHWLVSRVPDSVRLTFGLVRFRNRIPRVRAHAHRVEIGVVLRGLLRAEYVQFIHNDSKGLLGAESDSLWKRLSSAYRWLELRALRNASAVVLFNKSDSGRLREIRSDLFVATTWYDPSLVATRVSQDSCDVLYLCWVGRFESQKDPLLAVATLACLVERGVDVRMTFVGSGSMQSEMEADIRLRGLSEYCVFTGSIPRAQVLDEMARQTVLLITSHYEGSPTVLVEAGASGLPIVGTYESDPDHLVNNHENGVVVRSRDPFVIADAVIAGRVCESTACREAVSERSGPKIVPQILRLGRTS</sequence>
<dbReference type="OrthoDB" id="9802525at2"/>
<dbReference type="CDD" id="cd03801">
    <property type="entry name" value="GT4_PimA-like"/>
    <property type="match status" value="1"/>
</dbReference>
<dbReference type="GO" id="GO:0016757">
    <property type="term" value="F:glycosyltransferase activity"/>
    <property type="evidence" value="ECO:0007669"/>
    <property type="project" value="InterPro"/>
</dbReference>
<dbReference type="Pfam" id="PF00534">
    <property type="entry name" value="Glycos_transf_1"/>
    <property type="match status" value="1"/>
</dbReference>
<evidence type="ECO:0000256" key="1">
    <source>
        <dbReference type="ARBA" id="ARBA00022679"/>
    </source>
</evidence>
<accession>A0A1H5HLG2</accession>
<protein>
    <submittedName>
        <fullName evidence="3">Glycosyltransferase involved in cell wall bisynthesis</fullName>
    </submittedName>
</protein>
<dbReference type="AlphaFoldDB" id="A0A1H5HLG2"/>
<feature type="domain" description="Glycosyl transferase family 1" evidence="2">
    <location>
        <begin position="208"/>
        <end position="343"/>
    </location>
</feature>
<gene>
    <name evidence="3" type="ORF">SAMN04490220_7247</name>
</gene>
<keyword evidence="1 3" id="KW-0808">Transferase</keyword>
<dbReference type="Proteomes" id="UP000183407">
    <property type="component" value="Unassembled WGS sequence"/>
</dbReference>
<dbReference type="PANTHER" id="PTHR45947:SF15">
    <property type="entry name" value="TEICHURONIC ACID BIOSYNTHESIS GLYCOSYLTRANSFERASE TUAC-RELATED"/>
    <property type="match status" value="1"/>
</dbReference>
<organism evidence="3 4">
    <name type="scientific">Rhodococcus jostii</name>
    <dbReference type="NCBI Taxonomy" id="132919"/>
    <lineage>
        <taxon>Bacteria</taxon>
        <taxon>Bacillati</taxon>
        <taxon>Actinomycetota</taxon>
        <taxon>Actinomycetes</taxon>
        <taxon>Mycobacteriales</taxon>
        <taxon>Nocardiaceae</taxon>
        <taxon>Rhodococcus</taxon>
    </lineage>
</organism>
<name>A0A1H5HLG2_RHOJO</name>
<dbReference type="EMBL" id="FNTL01000004">
    <property type="protein sequence ID" value="SEE28511.1"/>
    <property type="molecule type" value="Genomic_DNA"/>
</dbReference>
<dbReference type="SUPFAM" id="SSF53756">
    <property type="entry name" value="UDP-Glycosyltransferase/glycogen phosphorylase"/>
    <property type="match status" value="1"/>
</dbReference>
<proteinExistence type="predicted"/>
<dbReference type="Gene3D" id="3.40.50.2000">
    <property type="entry name" value="Glycogen Phosphorylase B"/>
    <property type="match status" value="2"/>
</dbReference>
<dbReference type="RefSeq" id="WP_073363799.1">
    <property type="nucleotide sequence ID" value="NZ_FNTL01000004.1"/>
</dbReference>
<dbReference type="InterPro" id="IPR050194">
    <property type="entry name" value="Glycosyltransferase_grp1"/>
</dbReference>
<evidence type="ECO:0000313" key="3">
    <source>
        <dbReference type="EMBL" id="SEE28511.1"/>
    </source>
</evidence>
<evidence type="ECO:0000313" key="4">
    <source>
        <dbReference type="Proteomes" id="UP000183407"/>
    </source>
</evidence>
<dbReference type="PANTHER" id="PTHR45947">
    <property type="entry name" value="SULFOQUINOVOSYL TRANSFERASE SQD2"/>
    <property type="match status" value="1"/>
</dbReference>
<dbReference type="InterPro" id="IPR001296">
    <property type="entry name" value="Glyco_trans_1"/>
</dbReference>
<reference evidence="4" key="1">
    <citation type="submission" date="2016-10" db="EMBL/GenBank/DDBJ databases">
        <authorList>
            <person name="Varghese N."/>
        </authorList>
    </citation>
    <scope>NUCLEOTIDE SEQUENCE [LARGE SCALE GENOMIC DNA]</scope>
    <source>
        <strain evidence="4">DSM 44719</strain>
    </source>
</reference>